<keyword evidence="2" id="KW-1185">Reference proteome</keyword>
<dbReference type="EMBL" id="CP096659">
    <property type="protein sequence ID" value="UPV73400.1"/>
    <property type="molecule type" value="Genomic_DNA"/>
</dbReference>
<accession>A0A8U0HR22</accession>
<name>A0A8U0HR22_9EURY</name>
<reference evidence="1 2" key="1">
    <citation type="submission" date="2022-04" db="EMBL/GenBank/DDBJ databases">
        <title>Diverse halophilic archaea isolated from saline environments.</title>
        <authorList>
            <person name="Cui H.-L."/>
        </authorList>
    </citation>
    <scope>NUCLEOTIDE SEQUENCE [LARGE SCALE GENOMIC DNA]</scope>
    <source>
        <strain evidence="1 2">XZYJT49</strain>
    </source>
</reference>
<sequence>MKCSEKFLTTQYSYNIGLYPMRKKAKKLSVAIVTIALLSSVFAPGAMAQSGDSDCTYATGKTVEDKRAYAEQLEEQNCEGSSSSSGQVGTQAVYDTKEGTDQASSTHNGADMKGQTRFAEQTDYSESENKMTVNGTSEATWYGSDPYTADTIKIEQVITIGVEGTSSVSLSIPPSWTVSNGNKKASLTTSWQDKWDVSKQYSGIVFETGGKFKDADQNDYFTFKFSGTAYTPSTHVDLNPDSQGKDWV</sequence>
<evidence type="ECO:0000313" key="2">
    <source>
        <dbReference type="Proteomes" id="UP000830729"/>
    </source>
</evidence>
<dbReference type="Proteomes" id="UP000830729">
    <property type="component" value="Chromosome"/>
</dbReference>
<evidence type="ECO:0000313" key="1">
    <source>
        <dbReference type="EMBL" id="UPV73400.1"/>
    </source>
</evidence>
<protein>
    <submittedName>
        <fullName evidence="1">Uncharacterized protein</fullName>
    </submittedName>
</protein>
<gene>
    <name evidence="1" type="ORF">M0R89_12705</name>
</gene>
<organism evidence="1 2">
    <name type="scientific">Halorussus limi</name>
    <dbReference type="NCBI Taxonomy" id="2938695"/>
    <lineage>
        <taxon>Archaea</taxon>
        <taxon>Methanobacteriati</taxon>
        <taxon>Methanobacteriota</taxon>
        <taxon>Stenosarchaea group</taxon>
        <taxon>Halobacteria</taxon>
        <taxon>Halobacteriales</taxon>
        <taxon>Haladaptataceae</taxon>
        <taxon>Halorussus</taxon>
    </lineage>
</organism>
<dbReference type="GeneID" id="72186074"/>
<dbReference type="RefSeq" id="WP_248649456.1">
    <property type="nucleotide sequence ID" value="NZ_CP096659.1"/>
</dbReference>
<proteinExistence type="predicted"/>
<dbReference type="KEGG" id="halx:M0R89_12705"/>
<dbReference type="AlphaFoldDB" id="A0A8U0HR22"/>